<accession>A0A836CJ23</accession>
<evidence type="ECO:0000256" key="2">
    <source>
        <dbReference type="SAM" id="Phobius"/>
    </source>
</evidence>
<keyword evidence="4" id="KW-1185">Reference proteome</keyword>
<protein>
    <submittedName>
        <fullName evidence="3">Uncharacterized protein</fullName>
    </submittedName>
</protein>
<gene>
    <name evidence="3" type="ORF">JKP88DRAFT_260321</name>
</gene>
<reference evidence="3" key="1">
    <citation type="submission" date="2021-02" db="EMBL/GenBank/DDBJ databases">
        <title>First Annotated Genome of the Yellow-green Alga Tribonema minus.</title>
        <authorList>
            <person name="Mahan K.M."/>
        </authorList>
    </citation>
    <scope>NUCLEOTIDE SEQUENCE</scope>
    <source>
        <strain evidence="3">UTEX B ZZ1240</strain>
    </source>
</reference>
<dbReference type="Proteomes" id="UP000664859">
    <property type="component" value="Unassembled WGS sequence"/>
</dbReference>
<feature type="transmembrane region" description="Helical" evidence="2">
    <location>
        <begin position="756"/>
        <end position="779"/>
    </location>
</feature>
<proteinExistence type="predicted"/>
<evidence type="ECO:0000313" key="3">
    <source>
        <dbReference type="EMBL" id="KAG5187103.1"/>
    </source>
</evidence>
<keyword evidence="2" id="KW-1133">Transmembrane helix</keyword>
<dbReference type="EMBL" id="JAFCMP010000095">
    <property type="protein sequence ID" value="KAG5187103.1"/>
    <property type="molecule type" value="Genomic_DNA"/>
</dbReference>
<feature type="transmembrane region" description="Helical" evidence="2">
    <location>
        <begin position="826"/>
        <end position="846"/>
    </location>
</feature>
<feature type="transmembrane region" description="Helical" evidence="2">
    <location>
        <begin position="714"/>
        <end position="736"/>
    </location>
</feature>
<feature type="compositionally biased region" description="Basic residues" evidence="1">
    <location>
        <begin position="20"/>
        <end position="43"/>
    </location>
</feature>
<dbReference type="AlphaFoldDB" id="A0A836CJ23"/>
<sequence length="915" mass="99630">MPSNAPWEPDSDNDKPDKRQGKRKDKAKAKKLGKGRRGSHVHVHPRDDSTDEDSSYDAHDDERRAQQRSTSGAAVRYQRARAGSCWCGRGAPACGGADGCCFDDAPDAAECPCRTRLRRAATAGGGRGVGAGAGGGAGGGEGGAARCDQCREDGLVRACCKGAYCKYCYEVTGNCPKCGLITTGANKGKYWAEVEAGEAEARDGEECRVCLRQGFRRKCCGEFFCSACYFRAGACPACAAPAQRRVRLTRTPRDPGVAPVLLGYAVSALVCLAALAVAAVVAANDRTLPRTVSGYRCYGFFPECSGEDACVEVEGGAARGMPDALVSWKQCTLQTVNKLYGQYCVHDKQVYVHSDKKWGYDMCEEGFPPGATRFQDTFDAWGNATDAATNAMLSGAWDHVTNGPTTKFEVRFVPPLQFWFKMGPPTDDPLAAACKPAYGGNVYIYFSTEGENFQDLLEHWALDDVRVVSAFAPQWHDGAAFRAQAAGDDATLAQIKCCMNSEQCSLSKAEQEAVDCAKFASESGNERAILGAERFVLIAAVAALIRWIYATAQAVVLRGWTQLLPEKLRPKQAKLFMADDPPPGIMDSQFALQVSQVWRITFMVANGAPLVLLWLWCASLLRNFYLVEEITVGAGLPHPWLLVFRVHVSGVFLIATLLDGLAVYTLAREVVCLLPLWVPLIDVDLRPSAGWLQIGDRQIKLKHIKDQQLFGARYCRLIAAAHVAGAWPWCLASLVLKYNYLSYEIQRYTTPVLGAIILIRAWLGPTWVLQAAFALRWLVTTNMYDRDEVGSAVTAVKTRYMALYSAAAATFTATVVAALVHPSFAGIAFGAALLAGTLYGLLLAVVQGLPVTPRFLLTTIQSGLYLRVHRQAYCPCDARFEHCSAMHSRDEVVSIFVRDVSTFRELLEGDDSIQP</sequence>
<dbReference type="OrthoDB" id="187309at2759"/>
<feature type="region of interest" description="Disordered" evidence="1">
    <location>
        <begin position="1"/>
        <end position="74"/>
    </location>
</feature>
<comment type="caution">
    <text evidence="3">The sequence shown here is derived from an EMBL/GenBank/DDBJ whole genome shotgun (WGS) entry which is preliminary data.</text>
</comment>
<keyword evidence="2" id="KW-0472">Membrane</keyword>
<feature type="transmembrane region" description="Helical" evidence="2">
    <location>
        <begin position="261"/>
        <end position="283"/>
    </location>
</feature>
<evidence type="ECO:0000256" key="1">
    <source>
        <dbReference type="SAM" id="MobiDB-lite"/>
    </source>
</evidence>
<feature type="compositionally biased region" description="Basic and acidic residues" evidence="1">
    <location>
        <begin position="56"/>
        <end position="65"/>
    </location>
</feature>
<feature type="transmembrane region" description="Helical" evidence="2">
    <location>
        <begin position="600"/>
        <end position="621"/>
    </location>
</feature>
<keyword evidence="2" id="KW-0812">Transmembrane</keyword>
<feature type="transmembrane region" description="Helical" evidence="2">
    <location>
        <begin position="800"/>
        <end position="820"/>
    </location>
</feature>
<organism evidence="3 4">
    <name type="scientific">Tribonema minus</name>
    <dbReference type="NCBI Taxonomy" id="303371"/>
    <lineage>
        <taxon>Eukaryota</taxon>
        <taxon>Sar</taxon>
        <taxon>Stramenopiles</taxon>
        <taxon>Ochrophyta</taxon>
        <taxon>PX clade</taxon>
        <taxon>Xanthophyceae</taxon>
        <taxon>Tribonematales</taxon>
        <taxon>Tribonemataceae</taxon>
        <taxon>Tribonema</taxon>
    </lineage>
</organism>
<evidence type="ECO:0000313" key="4">
    <source>
        <dbReference type="Proteomes" id="UP000664859"/>
    </source>
</evidence>
<feature type="transmembrane region" description="Helical" evidence="2">
    <location>
        <begin position="535"/>
        <end position="556"/>
    </location>
</feature>
<name>A0A836CJ23_9STRA</name>